<dbReference type="PANTHER" id="PTHR45786:SF74">
    <property type="entry name" value="ATP-DEPENDENT DNA HELICASE"/>
    <property type="match status" value="1"/>
</dbReference>
<feature type="compositionally biased region" description="Polar residues" evidence="1">
    <location>
        <begin position="487"/>
        <end position="503"/>
    </location>
</feature>
<dbReference type="EMBL" id="JAMRDG010000001">
    <property type="protein sequence ID" value="KAJ3698680.1"/>
    <property type="molecule type" value="Genomic_DNA"/>
</dbReference>
<dbReference type="Pfam" id="PF14214">
    <property type="entry name" value="Helitron_like_N"/>
    <property type="match status" value="1"/>
</dbReference>
<organism evidence="3 4">
    <name type="scientific">Rhynchospora tenuis</name>
    <dbReference type="NCBI Taxonomy" id="198213"/>
    <lineage>
        <taxon>Eukaryota</taxon>
        <taxon>Viridiplantae</taxon>
        <taxon>Streptophyta</taxon>
        <taxon>Embryophyta</taxon>
        <taxon>Tracheophyta</taxon>
        <taxon>Spermatophyta</taxon>
        <taxon>Magnoliopsida</taxon>
        <taxon>Liliopsida</taxon>
        <taxon>Poales</taxon>
        <taxon>Cyperaceae</taxon>
        <taxon>Cyperoideae</taxon>
        <taxon>Rhynchosporeae</taxon>
        <taxon>Rhynchospora</taxon>
    </lineage>
</organism>
<name>A0AAD6ERV2_9POAL</name>
<evidence type="ECO:0000256" key="1">
    <source>
        <dbReference type="SAM" id="MobiDB-lite"/>
    </source>
</evidence>
<dbReference type="AlphaFoldDB" id="A0AAD6ERV2"/>
<feature type="region of interest" description="Disordered" evidence="1">
    <location>
        <begin position="472"/>
        <end position="503"/>
    </location>
</feature>
<gene>
    <name evidence="3" type="ORF">LUZ61_002385</name>
</gene>
<dbReference type="InterPro" id="IPR025476">
    <property type="entry name" value="Helitron_helicase-like"/>
</dbReference>
<reference evidence="3 4" key="1">
    <citation type="journal article" date="2022" name="Cell">
        <title>Repeat-based holocentromeres influence genome architecture and karyotype evolution.</title>
        <authorList>
            <person name="Hofstatter P.G."/>
            <person name="Thangavel G."/>
            <person name="Lux T."/>
            <person name="Neumann P."/>
            <person name="Vondrak T."/>
            <person name="Novak P."/>
            <person name="Zhang M."/>
            <person name="Costa L."/>
            <person name="Castellani M."/>
            <person name="Scott A."/>
            <person name="Toegelov H."/>
            <person name="Fuchs J."/>
            <person name="Mata-Sucre Y."/>
            <person name="Dias Y."/>
            <person name="Vanzela A.L.L."/>
            <person name="Huettel B."/>
            <person name="Almeida C.C.S."/>
            <person name="Simkova H."/>
            <person name="Souza G."/>
            <person name="Pedrosa-Harand A."/>
            <person name="Macas J."/>
            <person name="Mayer K.F.X."/>
            <person name="Houben A."/>
            <person name="Marques A."/>
        </authorList>
    </citation>
    <scope>NUCLEOTIDE SEQUENCE [LARGE SCALE GENOMIC DNA]</scope>
    <source>
        <strain evidence="3">RhyTen1mFocal</strain>
    </source>
</reference>
<keyword evidence="4" id="KW-1185">Reference proteome</keyword>
<dbReference type="PANTHER" id="PTHR45786">
    <property type="entry name" value="DNA BINDING PROTEIN-LIKE"/>
    <property type="match status" value="1"/>
</dbReference>
<evidence type="ECO:0000313" key="4">
    <source>
        <dbReference type="Proteomes" id="UP001210211"/>
    </source>
</evidence>
<accession>A0AAD6ERV2</accession>
<feature type="domain" description="Helitron helicase-like" evidence="2">
    <location>
        <begin position="245"/>
        <end position="426"/>
    </location>
</feature>
<dbReference type="Proteomes" id="UP001210211">
    <property type="component" value="Unassembled WGS sequence"/>
</dbReference>
<evidence type="ECO:0000313" key="3">
    <source>
        <dbReference type="EMBL" id="KAJ3698680.1"/>
    </source>
</evidence>
<protein>
    <recommendedName>
        <fullName evidence="2">Helitron helicase-like domain-containing protein</fullName>
    </recommendedName>
</protein>
<proteinExistence type="predicted"/>
<sequence length="783" mass="89786">MQPTLEPLSDLLNPLNGPDSRHFLEYIRMYNSMFAFTSMGVQVDENINTGHAPYVYKISGQLCHLMGSLLPDDDAPPQFAQLYMYDTENEISNRLNIFQGSGQSTAPRPHIVQALKDMLDAYNPYAQAFRSVRDRILHDSNTDLYLRILSHRSGDGRQYSAPAASEVVGLIVGDFDSQHFDRDIIVHRRSGSLQRISSLHPSYMPSQYPLVFVHGEDGFRLEIEYRADDSSTSSRVRQHVTMNEYYCYRLHVRAIGCNIILKSSRLLQQISVDMFACVDQSRVKYIRENQASLRSDTYLNIRYAVINHDIYGSDVGRRIILPPSHVGGPRYMFQNYQDAIAVCRHLGPPHLFITFTCNPAWPEITRNLFPGQQPSDRPDLICRVFRMKLNQMTEDLRSGQFFGPVSGLIHSVEFQKRGLPHVHIILWLAEHNSLSDGVSIDRVISAELPDPNTDPDAYSVVTQFMVHGPCGSARPRSPCRDRARVSVQRNPPTSSRNSAQQNPQEQIIDEVLDYLDCRYLTPHESIWRLFQYRIHYSYPSVERLPIHLPLQNNVVFHDSQSLHQIAANPIAQRTKLTAWFELNAADPIARTITYPQVTRLYTWHEDGKFWQLRQLGYRLARMNFIPPTASEAYYLRTLLNCVRGAKNFQDLRTVDNVVYQTFKEACNALGLLGDNSEWFSTIQEAAAFASSQQLRQIFIDILLFSEVPDARQLWESCWNYMADDIVHRIRISSDGRAIELQATPQMFNRTPPPLSLLPKKPPVKITLQDLNALYLDNYTVNSQ</sequence>
<evidence type="ECO:0000259" key="2">
    <source>
        <dbReference type="Pfam" id="PF14214"/>
    </source>
</evidence>
<comment type="caution">
    <text evidence="3">The sequence shown here is derived from an EMBL/GenBank/DDBJ whole genome shotgun (WGS) entry which is preliminary data.</text>
</comment>